<name>A0A9P9AI84_9HYPO</name>
<proteinExistence type="predicted"/>
<sequence>MSPVHLRLEDERSPSFAQEVVDILNSTFELNSETSPSDAAIAIDSLLNQDYQEDEIAGGFLWWFWDLVHDLARQVPFDGPEQNTLVAVIKALQDLPPKTMKLGEDWGCDDPSNTRVDPIPPTKVERRERRINLQTYVAKVAGLCNRRFQLYAIWALVRALEGTMIPIRGAPDKVNEDPAADINLPEWVKISSTWMAHAGHQLYGRDEEIYGATAGPLWKLDKKEGIKLRRKFKGTNGLCPRRWKLWKERFGVIRDTDGVDAEARRDAGDAYRAMERIEGSQQ</sequence>
<accession>A0A9P9AI84</accession>
<reference evidence="1 2" key="1">
    <citation type="journal article" date="2021" name="Nat. Commun.">
        <title>Genetic determinants of endophytism in the Arabidopsis root mycobiome.</title>
        <authorList>
            <person name="Mesny F."/>
            <person name="Miyauchi S."/>
            <person name="Thiergart T."/>
            <person name="Pickel B."/>
            <person name="Atanasova L."/>
            <person name="Karlsson M."/>
            <person name="Huettel B."/>
            <person name="Barry K.W."/>
            <person name="Haridas S."/>
            <person name="Chen C."/>
            <person name="Bauer D."/>
            <person name="Andreopoulos W."/>
            <person name="Pangilinan J."/>
            <person name="LaButti K."/>
            <person name="Riley R."/>
            <person name="Lipzen A."/>
            <person name="Clum A."/>
            <person name="Drula E."/>
            <person name="Henrissat B."/>
            <person name="Kohler A."/>
            <person name="Grigoriev I.V."/>
            <person name="Martin F.M."/>
            <person name="Hacquard S."/>
        </authorList>
    </citation>
    <scope>NUCLEOTIDE SEQUENCE [LARGE SCALE GENOMIC DNA]</scope>
    <source>
        <strain evidence="1 2">MPI-CAGE-CH-0241</strain>
    </source>
</reference>
<keyword evidence="2" id="KW-1185">Reference proteome</keyword>
<evidence type="ECO:0000313" key="2">
    <source>
        <dbReference type="Proteomes" id="UP000777438"/>
    </source>
</evidence>
<dbReference type="InterPro" id="IPR053204">
    <property type="entry name" value="Oxopyrrolidines_Biosynth-assoc"/>
</dbReference>
<dbReference type="Proteomes" id="UP000777438">
    <property type="component" value="Unassembled WGS sequence"/>
</dbReference>
<evidence type="ECO:0000313" key="1">
    <source>
        <dbReference type="EMBL" id="KAH6873915.1"/>
    </source>
</evidence>
<dbReference type="InterPro" id="IPR022085">
    <property type="entry name" value="OpdG"/>
</dbReference>
<comment type="caution">
    <text evidence="1">The sequence shown here is derived from an EMBL/GenBank/DDBJ whole genome shotgun (WGS) entry which is preliminary data.</text>
</comment>
<dbReference type="Pfam" id="PF12311">
    <property type="entry name" value="DUF3632"/>
    <property type="match status" value="1"/>
</dbReference>
<dbReference type="PANTHER" id="PTHR38797">
    <property type="entry name" value="NUCLEAR PORE COMPLEX PROTEIN NUP85-RELATED"/>
    <property type="match status" value="1"/>
</dbReference>
<dbReference type="EMBL" id="JAGPYM010000043">
    <property type="protein sequence ID" value="KAH6873915.1"/>
    <property type="molecule type" value="Genomic_DNA"/>
</dbReference>
<protein>
    <submittedName>
        <fullName evidence="1">Uncharacterized protein</fullName>
    </submittedName>
</protein>
<dbReference type="OrthoDB" id="3350591at2759"/>
<dbReference type="AlphaFoldDB" id="A0A9P9AI84"/>
<dbReference type="PANTHER" id="PTHR38797:SF4">
    <property type="entry name" value="NUCLEAR PORE COMPLEX PROTEIN NUP85"/>
    <property type="match status" value="1"/>
</dbReference>
<organism evidence="1 2">
    <name type="scientific">Thelonectria olida</name>
    <dbReference type="NCBI Taxonomy" id="1576542"/>
    <lineage>
        <taxon>Eukaryota</taxon>
        <taxon>Fungi</taxon>
        <taxon>Dikarya</taxon>
        <taxon>Ascomycota</taxon>
        <taxon>Pezizomycotina</taxon>
        <taxon>Sordariomycetes</taxon>
        <taxon>Hypocreomycetidae</taxon>
        <taxon>Hypocreales</taxon>
        <taxon>Nectriaceae</taxon>
        <taxon>Thelonectria</taxon>
    </lineage>
</organism>
<gene>
    <name evidence="1" type="ORF">B0T10DRAFT_522256</name>
</gene>